<gene>
    <name evidence="6" type="ORF">ADUPG1_010745</name>
</gene>
<dbReference type="InterPro" id="IPR039417">
    <property type="entry name" value="Peptidase_C1A_papain-like"/>
</dbReference>
<keyword evidence="3" id="KW-0732">Signal</keyword>
<name>A0ABQ5JSM7_9EUKA</name>
<dbReference type="SUPFAM" id="SSF54001">
    <property type="entry name" value="Cysteine proteinases"/>
    <property type="match status" value="1"/>
</dbReference>
<organism evidence="6 7">
    <name type="scientific">Aduncisulcus paluster</name>
    <dbReference type="NCBI Taxonomy" id="2918883"/>
    <lineage>
        <taxon>Eukaryota</taxon>
        <taxon>Metamonada</taxon>
        <taxon>Carpediemonas-like organisms</taxon>
        <taxon>Aduncisulcus</taxon>
    </lineage>
</organism>
<comment type="caution">
    <text evidence="6">The sequence shown here is derived from an EMBL/GenBank/DDBJ whole genome shotgun (WGS) entry which is preliminary data.</text>
</comment>
<evidence type="ECO:0000256" key="3">
    <source>
        <dbReference type="SAM" id="SignalP"/>
    </source>
</evidence>
<evidence type="ECO:0000259" key="4">
    <source>
        <dbReference type="SMART" id="SM00645"/>
    </source>
</evidence>
<dbReference type="SMART" id="SM00848">
    <property type="entry name" value="Inhibitor_I29"/>
    <property type="match status" value="1"/>
</dbReference>
<dbReference type="InterPro" id="IPR038765">
    <property type="entry name" value="Papain-like_cys_pep_sf"/>
</dbReference>
<dbReference type="PRINTS" id="PR00705">
    <property type="entry name" value="PAPAIN"/>
</dbReference>
<dbReference type="Gene3D" id="3.90.70.10">
    <property type="entry name" value="Cysteine proteinases"/>
    <property type="match status" value="1"/>
</dbReference>
<dbReference type="SMART" id="SM00645">
    <property type="entry name" value="Pept_C1"/>
    <property type="match status" value="1"/>
</dbReference>
<protein>
    <submittedName>
        <fullName evidence="6">Peptidase C1A</fullName>
    </submittedName>
</protein>
<dbReference type="Pfam" id="PF08246">
    <property type="entry name" value="Inhibitor_I29"/>
    <property type="match status" value="1"/>
</dbReference>
<feature type="domain" description="Cathepsin propeptide inhibitor" evidence="5">
    <location>
        <begin position="225"/>
        <end position="281"/>
    </location>
</feature>
<dbReference type="PROSITE" id="PS00640">
    <property type="entry name" value="THIOL_PROTEASE_ASN"/>
    <property type="match status" value="1"/>
</dbReference>
<sequence length="547" mass="61557">MKSLYIIAALCLVTFVAAVDVEWPNSYTIDCVFRIGAADIEELTHFEINTANQQLRISYYDDLDFTVWNGLHAWDVYVAKDIQLCGYGGLFANAPQILPDMSLFELVDGSYIVNGLKVNKYVYSDHSEYEKPQVYTFYMTPGGTPVQWHMTGYNLYGGSHYDQYIIDYTSYTPNTTTDGAFDKPSQCSSSNIHLDRGISSQNSLLRALMSVAKAPEASATQDEIFDDFKRRYNKSYATAEETQMRRELFSRRLNMIREHNASGRRFTMKLNQFADLTLDEIHNTFTGKVKRSQLTDDEHYPNYIPHDVTPSGSLTDKTPIDWRLQGAPMVNGLVKDQGNCGSCWSFGVIGTTEGRLALKNGEWVNLSEQRVINCSWTDDYVSGNQACNGGDESLGLSQLTDIGFVEQTAQPYLSMNSYCDMTLEVDDRFKIIGYGNPESGNQDDLYTCLQDGPTAVGTAVPESFVFYAAGIYDDIENCPSDIDSIVHAVTLEGYGRQMNPDQQDETVEYWIIKNSWSSLWGDEGYIYITLENDTCSISQDPSYAVVE</sequence>
<dbReference type="CDD" id="cd02248">
    <property type="entry name" value="Peptidase_C1A"/>
    <property type="match status" value="1"/>
</dbReference>
<feature type="domain" description="Peptidase C1A papain C-terminal" evidence="4">
    <location>
        <begin position="316"/>
        <end position="545"/>
    </location>
</feature>
<evidence type="ECO:0000313" key="7">
    <source>
        <dbReference type="Proteomes" id="UP001057375"/>
    </source>
</evidence>
<dbReference type="EMBL" id="BQXS01011684">
    <property type="protein sequence ID" value="GKT15588.1"/>
    <property type="molecule type" value="Genomic_DNA"/>
</dbReference>
<dbReference type="PANTHER" id="PTHR12411">
    <property type="entry name" value="CYSTEINE PROTEASE FAMILY C1-RELATED"/>
    <property type="match status" value="1"/>
</dbReference>
<dbReference type="InterPro" id="IPR013201">
    <property type="entry name" value="Prot_inhib_I29"/>
</dbReference>
<feature type="signal peptide" evidence="3">
    <location>
        <begin position="1"/>
        <end position="18"/>
    </location>
</feature>
<evidence type="ECO:0000313" key="6">
    <source>
        <dbReference type="EMBL" id="GKT15588.1"/>
    </source>
</evidence>
<dbReference type="Proteomes" id="UP001057375">
    <property type="component" value="Unassembled WGS sequence"/>
</dbReference>
<evidence type="ECO:0000256" key="2">
    <source>
        <dbReference type="ARBA" id="ARBA00023157"/>
    </source>
</evidence>
<evidence type="ECO:0000259" key="5">
    <source>
        <dbReference type="SMART" id="SM00848"/>
    </source>
</evidence>
<keyword evidence="7" id="KW-1185">Reference proteome</keyword>
<accession>A0ABQ5JSM7</accession>
<dbReference type="InterPro" id="IPR000668">
    <property type="entry name" value="Peptidase_C1A_C"/>
</dbReference>
<keyword evidence="2" id="KW-1015">Disulfide bond</keyword>
<dbReference type="InterPro" id="IPR025661">
    <property type="entry name" value="Pept_asp_AS"/>
</dbReference>
<dbReference type="Pfam" id="PF00112">
    <property type="entry name" value="Peptidase_C1"/>
    <property type="match status" value="1"/>
</dbReference>
<evidence type="ECO:0000256" key="1">
    <source>
        <dbReference type="ARBA" id="ARBA00008455"/>
    </source>
</evidence>
<proteinExistence type="inferred from homology"/>
<dbReference type="PROSITE" id="PS00139">
    <property type="entry name" value="THIOL_PROTEASE_CYS"/>
    <property type="match status" value="1"/>
</dbReference>
<feature type="chain" id="PRO_5046929059" evidence="3">
    <location>
        <begin position="19"/>
        <end position="547"/>
    </location>
</feature>
<dbReference type="InterPro" id="IPR000169">
    <property type="entry name" value="Pept_cys_AS"/>
</dbReference>
<comment type="similarity">
    <text evidence="1">Belongs to the peptidase C1 family.</text>
</comment>
<dbReference type="InterPro" id="IPR013128">
    <property type="entry name" value="Peptidase_C1A"/>
</dbReference>
<reference evidence="6" key="1">
    <citation type="submission" date="2022-03" db="EMBL/GenBank/DDBJ databases">
        <title>Draft genome sequence of Aduncisulcus paluster, a free-living microaerophilic Fornicata.</title>
        <authorList>
            <person name="Yuyama I."/>
            <person name="Kume K."/>
            <person name="Tamura T."/>
            <person name="Inagaki Y."/>
            <person name="Hashimoto T."/>
        </authorList>
    </citation>
    <scope>NUCLEOTIDE SEQUENCE</scope>
    <source>
        <strain evidence="6">NY0171</strain>
    </source>
</reference>